<dbReference type="InterPro" id="IPR005886">
    <property type="entry name" value="UDP_G4E"/>
</dbReference>
<evidence type="ECO:0000256" key="1">
    <source>
        <dbReference type="ARBA" id="ARBA00000083"/>
    </source>
</evidence>
<feature type="domain" description="NAD-dependent epimerase/dehydratase" evidence="12">
    <location>
        <begin position="3"/>
        <end position="254"/>
    </location>
</feature>
<dbReference type="Proteomes" id="UP000618943">
    <property type="component" value="Unassembled WGS sequence"/>
</dbReference>
<evidence type="ECO:0000256" key="9">
    <source>
        <dbReference type="ARBA" id="ARBA00023235"/>
    </source>
</evidence>
<comment type="caution">
    <text evidence="13">The sequence shown here is derived from an EMBL/GenBank/DDBJ whole genome shotgun (WGS) entry which is preliminary data.</text>
</comment>
<evidence type="ECO:0000256" key="4">
    <source>
        <dbReference type="ARBA" id="ARBA00007637"/>
    </source>
</evidence>
<evidence type="ECO:0000256" key="10">
    <source>
        <dbReference type="ARBA" id="ARBA00031367"/>
    </source>
</evidence>
<comment type="similarity">
    <text evidence="4">Belongs to the NAD(P)-dependent epimerase/dehydratase family.</text>
</comment>
<dbReference type="GO" id="GO:0003978">
    <property type="term" value="F:UDP-glucose 4-epimerase activity"/>
    <property type="evidence" value="ECO:0007669"/>
    <property type="project" value="UniProtKB-EC"/>
</dbReference>
<evidence type="ECO:0000256" key="11">
    <source>
        <dbReference type="ARBA" id="ARBA00033067"/>
    </source>
</evidence>
<keyword evidence="14" id="KW-1185">Reference proteome</keyword>
<accession>A0ABS1HCI3</accession>
<dbReference type="PANTHER" id="PTHR43725">
    <property type="entry name" value="UDP-GLUCOSE 4-EPIMERASE"/>
    <property type="match status" value="1"/>
</dbReference>
<gene>
    <name evidence="13" type="primary">galE</name>
    <name evidence="13" type="ORF">JFL43_20235</name>
</gene>
<evidence type="ECO:0000256" key="2">
    <source>
        <dbReference type="ARBA" id="ARBA00001911"/>
    </source>
</evidence>
<keyword evidence="8" id="KW-0299">Galactose metabolism</keyword>
<sequence length="278" mass="30697">MTILVIGGTGYIGSHTIVELLNRGEECIILDNLSNSQMDVIDSIQKITSRKVFFIEGDVMNEACLKNIFYEHDVDAVIYLVDVQSTQQSYEANLKGAINILRAMKKVNVKRFIYGSTAKVYHNDAEMSATEDSSLSAINPYVRSKLLIEDMLRDLASEDPSWSIIILRYFNPIGAHPSGLIREVPNGIPNKLMPNITQVATDQSTQLNVFGNDYNTVDGTGVRDYIHVCDLAEGHAQAISYLIKNKGCHEFNLGTGKGTSVLELVAAFEKANGIPNYS</sequence>
<dbReference type="SUPFAM" id="SSF51735">
    <property type="entry name" value="NAD(P)-binding Rossmann-fold domains"/>
    <property type="match status" value="1"/>
</dbReference>
<evidence type="ECO:0000259" key="12">
    <source>
        <dbReference type="Pfam" id="PF01370"/>
    </source>
</evidence>
<dbReference type="Pfam" id="PF01370">
    <property type="entry name" value="Epimerase"/>
    <property type="match status" value="1"/>
</dbReference>
<dbReference type="InterPro" id="IPR036291">
    <property type="entry name" value="NAD(P)-bd_dom_sf"/>
</dbReference>
<protein>
    <recommendedName>
        <fullName evidence="6">UDP-glucose 4-epimerase</fullName>
        <ecNumber evidence="5">5.1.3.2</ecNumber>
    </recommendedName>
    <alternativeName>
        <fullName evidence="11">Galactowaldenase</fullName>
    </alternativeName>
    <alternativeName>
        <fullName evidence="10">UDP-galactose 4-epimerase</fullName>
    </alternativeName>
</protein>
<dbReference type="EC" id="5.1.3.2" evidence="5"/>
<organism evidence="13 14">
    <name type="scientific">Viridibacillus soli</name>
    <dbReference type="NCBI Taxonomy" id="2798301"/>
    <lineage>
        <taxon>Bacteria</taxon>
        <taxon>Bacillati</taxon>
        <taxon>Bacillota</taxon>
        <taxon>Bacilli</taxon>
        <taxon>Bacillales</taxon>
        <taxon>Caryophanaceae</taxon>
        <taxon>Viridibacillus</taxon>
    </lineage>
</organism>
<proteinExistence type="inferred from homology"/>
<dbReference type="PANTHER" id="PTHR43725:SF47">
    <property type="entry name" value="UDP-GLUCOSE 4-EPIMERASE"/>
    <property type="match status" value="1"/>
</dbReference>
<dbReference type="EMBL" id="JAEOAH010000050">
    <property type="protein sequence ID" value="MBK3497117.1"/>
    <property type="molecule type" value="Genomic_DNA"/>
</dbReference>
<evidence type="ECO:0000256" key="5">
    <source>
        <dbReference type="ARBA" id="ARBA00013189"/>
    </source>
</evidence>
<comment type="cofactor">
    <cofactor evidence="2">
        <name>NAD(+)</name>
        <dbReference type="ChEBI" id="CHEBI:57540"/>
    </cofactor>
</comment>
<reference evidence="13 14" key="1">
    <citation type="submission" date="2020-12" db="EMBL/GenBank/DDBJ databases">
        <title>YIM B01967 draft genome.</title>
        <authorList>
            <person name="Yan X."/>
        </authorList>
    </citation>
    <scope>NUCLEOTIDE SEQUENCE [LARGE SCALE GENOMIC DNA]</scope>
    <source>
        <strain evidence="13 14">YIM B01967</strain>
    </source>
</reference>
<dbReference type="NCBIfam" id="TIGR01179">
    <property type="entry name" value="galE"/>
    <property type="match status" value="1"/>
</dbReference>
<evidence type="ECO:0000256" key="8">
    <source>
        <dbReference type="ARBA" id="ARBA00023144"/>
    </source>
</evidence>
<evidence type="ECO:0000313" key="13">
    <source>
        <dbReference type="EMBL" id="MBK3497117.1"/>
    </source>
</evidence>
<dbReference type="InterPro" id="IPR001509">
    <property type="entry name" value="Epimerase_deHydtase"/>
</dbReference>
<keyword evidence="9 13" id="KW-0413">Isomerase</keyword>
<evidence type="ECO:0000256" key="6">
    <source>
        <dbReference type="ARBA" id="ARBA00018569"/>
    </source>
</evidence>
<keyword evidence="7" id="KW-0520">NAD</keyword>
<evidence type="ECO:0000256" key="3">
    <source>
        <dbReference type="ARBA" id="ARBA00004947"/>
    </source>
</evidence>
<comment type="pathway">
    <text evidence="3">Carbohydrate metabolism; galactose metabolism.</text>
</comment>
<dbReference type="Gene3D" id="3.90.25.10">
    <property type="entry name" value="UDP-galactose 4-epimerase, domain 1"/>
    <property type="match status" value="1"/>
</dbReference>
<dbReference type="RefSeq" id="WP_200750421.1">
    <property type="nucleotide sequence ID" value="NZ_JAEOAH010000050.1"/>
</dbReference>
<keyword evidence="8" id="KW-0119">Carbohydrate metabolism</keyword>
<evidence type="ECO:0000256" key="7">
    <source>
        <dbReference type="ARBA" id="ARBA00023027"/>
    </source>
</evidence>
<evidence type="ECO:0000313" key="14">
    <source>
        <dbReference type="Proteomes" id="UP000618943"/>
    </source>
</evidence>
<name>A0ABS1HCI3_9BACL</name>
<dbReference type="Gene3D" id="3.40.50.720">
    <property type="entry name" value="NAD(P)-binding Rossmann-like Domain"/>
    <property type="match status" value="1"/>
</dbReference>
<comment type="catalytic activity">
    <reaction evidence="1">
        <text>UDP-alpha-D-glucose = UDP-alpha-D-galactose</text>
        <dbReference type="Rhea" id="RHEA:22168"/>
        <dbReference type="ChEBI" id="CHEBI:58885"/>
        <dbReference type="ChEBI" id="CHEBI:66914"/>
        <dbReference type="EC" id="5.1.3.2"/>
    </reaction>
</comment>